<keyword evidence="1" id="KW-0732">Signal</keyword>
<evidence type="ECO:0000313" key="3">
    <source>
        <dbReference type="EMBL" id="GAD58542.1"/>
    </source>
</evidence>
<evidence type="ECO:0000313" key="4">
    <source>
        <dbReference type="Proteomes" id="UP000016569"/>
    </source>
</evidence>
<feature type="domain" description="SGNH hydrolase-type esterase" evidence="2">
    <location>
        <begin position="221"/>
        <end position="381"/>
    </location>
</feature>
<gene>
    <name evidence="3" type="ORF">MBEBAB_0792</name>
</gene>
<dbReference type="Gene3D" id="3.40.50.1110">
    <property type="entry name" value="SGNH hydrolase"/>
    <property type="match status" value="1"/>
</dbReference>
<feature type="signal peptide" evidence="1">
    <location>
        <begin position="1"/>
        <end position="22"/>
    </location>
</feature>
<reference evidence="4" key="1">
    <citation type="journal article" date="2013" name="Genome Announc.">
        <title>Draft Genome Sequence of the Dimorphic Prosthecate Bacterium Brevundimonas abyssalis TAR-001T.</title>
        <authorList>
            <person name="Tsubouchi T."/>
            <person name="Nishi S."/>
            <person name="Usui K."/>
            <person name="Shimane Y."/>
            <person name="Takaki Y."/>
            <person name="Maruyama T."/>
            <person name="Hatada Y."/>
        </authorList>
    </citation>
    <scope>NUCLEOTIDE SEQUENCE [LARGE SCALE GENOMIC DNA]</scope>
    <source>
        <strain evidence="4">TAR-001</strain>
    </source>
</reference>
<dbReference type="InterPro" id="IPR036514">
    <property type="entry name" value="SGNH_hydro_sf"/>
</dbReference>
<keyword evidence="4" id="KW-1185">Reference proteome</keyword>
<sequence length="408" mass="42764">MRLARLAGLVAALMTTSTPAAAQDPMSALERPETLTRFFDALDAAGAGEGERPVHILQLGDSHTVGDMITASVRSRLQNSIGRGGRGVLPPGKPYALYQPRQVELFEQAWTAVTPGPGSAAMSGVGLSGSRALIWGEGSSLRIEAEGSAAFSRVVLCGATDPAAGTLTVRAGFSETAVSFADPTPGAACREVRLGEPVRSATVIGGTGAVDLHSVATFADGSGVVVSALGVIGATLNDLAVRDPAVVRAELDAWRPDLIVLAFGTNEGFDPFLDPFAYEALLRGQIAQLRTLAPRADILILGAPDAQRPEGGGTCGDEESLWRIPRELPLVRDVQRRVAADMGVAFWDWHARMGGDCSAHRLATAYEPLMRGDHVHFNSAGGDWIGQMLAEDLTAAWRARAVPAGAEE</sequence>
<comment type="caution">
    <text evidence="3">The sequence shown here is derived from an EMBL/GenBank/DDBJ whole genome shotgun (WGS) entry which is preliminary data.</text>
</comment>
<proteinExistence type="predicted"/>
<dbReference type="AlphaFoldDB" id="A0A8E0NB48"/>
<feature type="chain" id="PRO_5034232894" evidence="1">
    <location>
        <begin position="23"/>
        <end position="408"/>
    </location>
</feature>
<evidence type="ECO:0000259" key="2">
    <source>
        <dbReference type="Pfam" id="PF13472"/>
    </source>
</evidence>
<organism evidence="3 4">
    <name type="scientific">Brevundimonas abyssalis TAR-001</name>
    <dbReference type="NCBI Taxonomy" id="1391729"/>
    <lineage>
        <taxon>Bacteria</taxon>
        <taxon>Pseudomonadati</taxon>
        <taxon>Pseudomonadota</taxon>
        <taxon>Alphaproteobacteria</taxon>
        <taxon>Caulobacterales</taxon>
        <taxon>Caulobacteraceae</taxon>
        <taxon>Brevundimonas</taxon>
    </lineage>
</organism>
<evidence type="ECO:0000256" key="1">
    <source>
        <dbReference type="SAM" id="SignalP"/>
    </source>
</evidence>
<dbReference type="Gene3D" id="2.60.120.1360">
    <property type="match status" value="1"/>
</dbReference>
<name>A0A8E0NB48_9CAUL</name>
<dbReference type="InterPro" id="IPR013830">
    <property type="entry name" value="SGNH_hydro"/>
</dbReference>
<dbReference type="SUPFAM" id="SSF52266">
    <property type="entry name" value="SGNH hydrolase"/>
    <property type="match status" value="1"/>
</dbReference>
<accession>A0A8E0NB48</accession>
<dbReference type="GO" id="GO:0016788">
    <property type="term" value="F:hydrolase activity, acting on ester bonds"/>
    <property type="evidence" value="ECO:0007669"/>
    <property type="project" value="UniProtKB-ARBA"/>
</dbReference>
<dbReference type="Proteomes" id="UP000016569">
    <property type="component" value="Unassembled WGS sequence"/>
</dbReference>
<dbReference type="EMBL" id="BATC01000008">
    <property type="protein sequence ID" value="GAD58542.1"/>
    <property type="molecule type" value="Genomic_DNA"/>
</dbReference>
<dbReference type="Pfam" id="PF13472">
    <property type="entry name" value="Lipase_GDSL_2"/>
    <property type="match status" value="1"/>
</dbReference>
<protein>
    <submittedName>
        <fullName evidence="3">Putative periplasmic protein</fullName>
    </submittedName>
</protein>